<dbReference type="SUPFAM" id="SSF48008">
    <property type="entry name" value="GntR ligand-binding domain-like"/>
    <property type="match status" value="1"/>
</dbReference>
<dbReference type="Pfam" id="PF00392">
    <property type="entry name" value="GntR"/>
    <property type="match status" value="1"/>
</dbReference>
<dbReference type="InterPro" id="IPR036388">
    <property type="entry name" value="WH-like_DNA-bd_sf"/>
</dbReference>
<feature type="domain" description="HTH gntR-type" evidence="4">
    <location>
        <begin position="22"/>
        <end position="92"/>
    </location>
</feature>
<dbReference type="Pfam" id="PF07729">
    <property type="entry name" value="FCD"/>
    <property type="match status" value="1"/>
</dbReference>
<dbReference type="InterPro" id="IPR008920">
    <property type="entry name" value="TF_FadR/GntR_C"/>
</dbReference>
<name>A0A4R5VIW9_9RHOB</name>
<dbReference type="AlphaFoldDB" id="A0A4R5VIW9"/>
<proteinExistence type="predicted"/>
<dbReference type="SMART" id="SM00895">
    <property type="entry name" value="FCD"/>
    <property type="match status" value="1"/>
</dbReference>
<dbReference type="OrthoDB" id="9028214at2"/>
<comment type="caution">
    <text evidence="5">The sequence shown here is derived from an EMBL/GenBank/DDBJ whole genome shotgun (WGS) entry which is preliminary data.</text>
</comment>
<evidence type="ECO:0000259" key="4">
    <source>
        <dbReference type="PROSITE" id="PS50949"/>
    </source>
</evidence>
<evidence type="ECO:0000313" key="5">
    <source>
        <dbReference type="EMBL" id="TDK53349.1"/>
    </source>
</evidence>
<dbReference type="SMART" id="SM00345">
    <property type="entry name" value="HTH_GNTR"/>
    <property type="match status" value="1"/>
</dbReference>
<dbReference type="PRINTS" id="PR00035">
    <property type="entry name" value="HTHGNTR"/>
</dbReference>
<evidence type="ECO:0000256" key="3">
    <source>
        <dbReference type="ARBA" id="ARBA00023163"/>
    </source>
</evidence>
<keyword evidence="2" id="KW-0238">DNA-binding</keyword>
<accession>A0A4R5VIW9</accession>
<dbReference type="EMBL" id="SMUV01000027">
    <property type="protein sequence ID" value="TDK53349.1"/>
    <property type="molecule type" value="Genomic_DNA"/>
</dbReference>
<keyword evidence="3" id="KW-0804">Transcription</keyword>
<keyword evidence="6" id="KW-1185">Reference proteome</keyword>
<sequence length="273" mass="31062">MIILSIIRMFRVPKSPAHLSRRKLSDQVVDRVKSWLMAKSMQPGDRLPQEKELLDLLGVSRSTLREALKSLEVQGIIRVSAGRSGGPSVCEVPYETAANLLTNYFYFKKLQADEIYAMRRLLEPEMAATAVAHMRDEDLDRLEELIEACRNPEDSPEGRRSQRLLELEFHNVIARRSPNALLSFNCQFINMILAQQVTIKKVYLIRQDKIDRENDDAHVELLAAFRAGDAAHVREAMVRHMGECSCHLNDLEAVVHQRFGDAVADGPIPDFTR</sequence>
<dbReference type="CDD" id="cd07377">
    <property type="entry name" value="WHTH_GntR"/>
    <property type="match status" value="1"/>
</dbReference>
<dbReference type="InterPro" id="IPR036390">
    <property type="entry name" value="WH_DNA-bd_sf"/>
</dbReference>
<dbReference type="PANTHER" id="PTHR43537">
    <property type="entry name" value="TRANSCRIPTIONAL REGULATOR, GNTR FAMILY"/>
    <property type="match status" value="1"/>
</dbReference>
<dbReference type="PROSITE" id="PS50949">
    <property type="entry name" value="HTH_GNTR"/>
    <property type="match status" value="1"/>
</dbReference>
<dbReference type="SUPFAM" id="SSF46785">
    <property type="entry name" value="Winged helix' DNA-binding domain"/>
    <property type="match status" value="1"/>
</dbReference>
<protein>
    <submittedName>
        <fullName evidence="5">FadR family transcriptional regulator</fullName>
    </submittedName>
</protein>
<evidence type="ECO:0000313" key="6">
    <source>
        <dbReference type="Proteomes" id="UP000295301"/>
    </source>
</evidence>
<organism evidence="5 6">
    <name type="scientific">Antarcticimicrobium luteum</name>
    <dbReference type="NCBI Taxonomy" id="2547397"/>
    <lineage>
        <taxon>Bacteria</taxon>
        <taxon>Pseudomonadati</taxon>
        <taxon>Pseudomonadota</taxon>
        <taxon>Alphaproteobacteria</taxon>
        <taxon>Rhodobacterales</taxon>
        <taxon>Paracoccaceae</taxon>
        <taxon>Antarcticimicrobium</taxon>
    </lineage>
</organism>
<gene>
    <name evidence="5" type="ORF">E1832_00645</name>
</gene>
<keyword evidence="1" id="KW-0805">Transcription regulation</keyword>
<evidence type="ECO:0000256" key="2">
    <source>
        <dbReference type="ARBA" id="ARBA00023125"/>
    </source>
</evidence>
<evidence type="ECO:0000256" key="1">
    <source>
        <dbReference type="ARBA" id="ARBA00023015"/>
    </source>
</evidence>
<dbReference type="InterPro" id="IPR011711">
    <property type="entry name" value="GntR_C"/>
</dbReference>
<dbReference type="Proteomes" id="UP000295301">
    <property type="component" value="Unassembled WGS sequence"/>
</dbReference>
<reference evidence="5 6" key="1">
    <citation type="submission" date="2019-03" db="EMBL/GenBank/DDBJ databases">
        <title>Ruegeria lutea sp. nov., a novel strain, isolated from marine sediment, the Masan Bay, South Korea.</title>
        <authorList>
            <person name="Kim J."/>
            <person name="Kim D.-Y."/>
            <person name="Lee S.-S."/>
        </authorList>
    </citation>
    <scope>NUCLEOTIDE SEQUENCE [LARGE SCALE GENOMIC DNA]</scope>
    <source>
        <strain evidence="5 6">318-1</strain>
    </source>
</reference>
<dbReference type="Gene3D" id="1.20.120.530">
    <property type="entry name" value="GntR ligand-binding domain-like"/>
    <property type="match status" value="1"/>
</dbReference>
<dbReference type="GO" id="GO:0003700">
    <property type="term" value="F:DNA-binding transcription factor activity"/>
    <property type="evidence" value="ECO:0007669"/>
    <property type="project" value="InterPro"/>
</dbReference>
<dbReference type="PANTHER" id="PTHR43537:SF24">
    <property type="entry name" value="GLUCONATE OPERON TRANSCRIPTIONAL REPRESSOR"/>
    <property type="match status" value="1"/>
</dbReference>
<dbReference type="InterPro" id="IPR000524">
    <property type="entry name" value="Tscrpt_reg_HTH_GntR"/>
</dbReference>
<dbReference type="GO" id="GO:0003677">
    <property type="term" value="F:DNA binding"/>
    <property type="evidence" value="ECO:0007669"/>
    <property type="project" value="UniProtKB-KW"/>
</dbReference>
<dbReference type="Gene3D" id="1.10.10.10">
    <property type="entry name" value="Winged helix-like DNA-binding domain superfamily/Winged helix DNA-binding domain"/>
    <property type="match status" value="1"/>
</dbReference>